<sequence>MPPKPPKLNVIKPGLLVRSETGVILDARSTVTLIQSDEHRILIDTSLKKDRAVLRESLKAESLSPEDINMILLTHCHRDHIENNELFPNASIYAHSSCPSKKIIKLERFPY</sequence>
<feature type="domain" description="Metallo-beta-lactamase" evidence="7">
    <location>
        <begin position="29"/>
        <end position="100"/>
    </location>
</feature>
<dbReference type="AlphaFoldDB" id="X1LQC6"/>
<dbReference type="Gene3D" id="3.60.15.10">
    <property type="entry name" value="Ribonuclease Z/Hydroxyacylglutathione hydrolase-like"/>
    <property type="match status" value="1"/>
</dbReference>
<dbReference type="InterPro" id="IPR001279">
    <property type="entry name" value="Metallo-B-lactamas"/>
</dbReference>
<reference evidence="8" key="1">
    <citation type="journal article" date="2014" name="Front. Microbiol.">
        <title>High frequency of phylogenetically diverse reductive dehalogenase-homologous genes in deep subseafloor sedimentary metagenomes.</title>
        <authorList>
            <person name="Kawai M."/>
            <person name="Futagami T."/>
            <person name="Toyoda A."/>
            <person name="Takaki Y."/>
            <person name="Nishi S."/>
            <person name="Hori S."/>
            <person name="Arai W."/>
            <person name="Tsubouchi T."/>
            <person name="Morono Y."/>
            <person name="Uchiyama I."/>
            <person name="Ito T."/>
            <person name="Fujiyama A."/>
            <person name="Inagaki F."/>
            <person name="Takami H."/>
        </authorList>
    </citation>
    <scope>NUCLEOTIDE SEQUENCE</scope>
    <source>
        <strain evidence="8">Expedition CK06-06</strain>
    </source>
</reference>
<evidence type="ECO:0000256" key="2">
    <source>
        <dbReference type="ARBA" id="ARBA00011738"/>
    </source>
</evidence>
<evidence type="ECO:0000259" key="7">
    <source>
        <dbReference type="Pfam" id="PF00753"/>
    </source>
</evidence>
<dbReference type="Pfam" id="PF00753">
    <property type="entry name" value="Lactamase_B"/>
    <property type="match status" value="1"/>
</dbReference>
<comment type="subcellular location">
    <subcellularLocation>
        <location evidence="1">Cytoplasm</location>
        <location evidence="1">Cytosol</location>
    </subcellularLocation>
</comment>
<dbReference type="SUPFAM" id="SSF56281">
    <property type="entry name" value="Metallo-hydrolase/oxidoreductase"/>
    <property type="match status" value="1"/>
</dbReference>
<comment type="function">
    <text evidence="6">Endoribonuclease that catalyzes the hydrolysis of histone-coding pre-mRNA 3'-end. Involved in histone pre-mRNA processing during the S-phase of the cell cycle, which is required for entering/progressing through S-phase. Cleaves histone pre-mRNA at a major and a minor cleavage site after the 5'-ACCCA-3' and the 5'-ACCCACA-3' sequence, respectively, and located downstream of the stem-loop. May require the presence of the HDE element located at the histone pre-RNA 3'-end to avoid non-specific cleavage.</text>
</comment>
<proteinExistence type="predicted"/>
<organism evidence="8">
    <name type="scientific">marine sediment metagenome</name>
    <dbReference type="NCBI Taxonomy" id="412755"/>
    <lineage>
        <taxon>unclassified sequences</taxon>
        <taxon>metagenomes</taxon>
        <taxon>ecological metagenomes</taxon>
    </lineage>
</organism>
<comment type="caution">
    <text evidence="8">The sequence shown here is derived from an EMBL/GenBank/DDBJ whole genome shotgun (WGS) entry which is preliminary data.</text>
</comment>
<gene>
    <name evidence="8" type="ORF">S03H2_69302</name>
</gene>
<evidence type="ECO:0000256" key="6">
    <source>
        <dbReference type="ARBA" id="ARBA00045869"/>
    </source>
</evidence>
<evidence type="ECO:0000256" key="3">
    <source>
        <dbReference type="ARBA" id="ARBA00014856"/>
    </source>
</evidence>
<comment type="subunit">
    <text evidence="2">Homodimer.</text>
</comment>
<protein>
    <recommendedName>
        <fullName evidence="3">Metallo-beta-lactamase domain-containing protein 1</fullName>
    </recommendedName>
    <alternativeName>
        <fullName evidence="4">Endoribonuclease MBLAC1</fullName>
    </alternativeName>
</protein>
<evidence type="ECO:0000256" key="5">
    <source>
        <dbReference type="ARBA" id="ARBA00044690"/>
    </source>
</evidence>
<dbReference type="EMBL" id="BARU01045763">
    <property type="protein sequence ID" value="GAH96348.1"/>
    <property type="molecule type" value="Genomic_DNA"/>
</dbReference>
<evidence type="ECO:0000313" key="8">
    <source>
        <dbReference type="EMBL" id="GAH96348.1"/>
    </source>
</evidence>
<dbReference type="InterPro" id="IPR039344">
    <property type="entry name" value="MBLAC1"/>
</dbReference>
<accession>X1LQC6</accession>
<evidence type="ECO:0000256" key="1">
    <source>
        <dbReference type="ARBA" id="ARBA00004514"/>
    </source>
</evidence>
<dbReference type="InterPro" id="IPR036866">
    <property type="entry name" value="RibonucZ/Hydroxyglut_hydro"/>
</dbReference>
<comment type="catalytic activity">
    <reaction evidence="5">
        <text>a ribonucleotidyl-ribonucleotide-RNA + H2O = a 3'-end ribonucleotide-RNA + a 5'-end 5'-phospho-ribonucleoside-RNA + H(+)</text>
        <dbReference type="Rhea" id="RHEA:68096"/>
        <dbReference type="Rhea" id="RHEA-COMP:15179"/>
        <dbReference type="Rhea" id="RHEA-COMP:17355"/>
        <dbReference type="Rhea" id="RHEA-COMP:17428"/>
        <dbReference type="ChEBI" id="CHEBI:15377"/>
        <dbReference type="ChEBI" id="CHEBI:15378"/>
        <dbReference type="ChEBI" id="CHEBI:74896"/>
        <dbReference type="ChEBI" id="CHEBI:138282"/>
        <dbReference type="ChEBI" id="CHEBI:173118"/>
    </reaction>
    <physiologicalReaction direction="left-to-right" evidence="5">
        <dbReference type="Rhea" id="RHEA:68097"/>
    </physiologicalReaction>
</comment>
<dbReference type="GO" id="GO:0005829">
    <property type="term" value="C:cytosol"/>
    <property type="evidence" value="ECO:0007669"/>
    <property type="project" value="UniProtKB-SubCell"/>
</dbReference>
<feature type="non-terminal residue" evidence="8">
    <location>
        <position position="111"/>
    </location>
</feature>
<evidence type="ECO:0000256" key="4">
    <source>
        <dbReference type="ARBA" id="ARBA00032988"/>
    </source>
</evidence>
<dbReference type="PANTHER" id="PTHR23200">
    <property type="entry name" value="METALLO-BETA-LACTAMASE DOMAIN-CONTAINING PROTEIN 1"/>
    <property type="match status" value="1"/>
</dbReference>
<name>X1LQC6_9ZZZZ</name>
<dbReference type="PANTHER" id="PTHR23200:SF48">
    <property type="entry name" value="METALLO-BETA-LACTAMASE DOMAIN-CONTAINING PROTEIN 1"/>
    <property type="match status" value="1"/>
</dbReference>